<dbReference type="InterPro" id="IPR007219">
    <property type="entry name" value="XnlR_reg_dom"/>
</dbReference>
<dbReference type="InterPro" id="IPR036864">
    <property type="entry name" value="Zn2-C6_fun-type_DNA-bd_sf"/>
</dbReference>
<keyword evidence="2" id="KW-0479">Metal-binding</keyword>
<accession>A0A8G0LIU6</accession>
<dbReference type="PANTHER" id="PTHR31001">
    <property type="entry name" value="UNCHARACTERIZED TRANSCRIPTIONAL REGULATORY PROTEIN"/>
    <property type="match status" value="1"/>
</dbReference>
<gene>
    <name evidence="6" type="ORF">H0G86_010098</name>
</gene>
<evidence type="ECO:0000256" key="3">
    <source>
        <dbReference type="ARBA" id="ARBA00023242"/>
    </source>
</evidence>
<dbReference type="GO" id="GO:0003677">
    <property type="term" value="F:DNA binding"/>
    <property type="evidence" value="ECO:0007669"/>
    <property type="project" value="InterPro"/>
</dbReference>
<dbReference type="CDD" id="cd00067">
    <property type="entry name" value="GAL4"/>
    <property type="match status" value="1"/>
</dbReference>
<organism evidence="6 7">
    <name type="scientific">Trichoderma simmonsii</name>
    <dbReference type="NCBI Taxonomy" id="1491479"/>
    <lineage>
        <taxon>Eukaryota</taxon>
        <taxon>Fungi</taxon>
        <taxon>Dikarya</taxon>
        <taxon>Ascomycota</taxon>
        <taxon>Pezizomycotina</taxon>
        <taxon>Sordariomycetes</taxon>
        <taxon>Hypocreomycetidae</taxon>
        <taxon>Hypocreales</taxon>
        <taxon>Hypocreaceae</taxon>
        <taxon>Trichoderma</taxon>
    </lineage>
</organism>
<feature type="domain" description="Xylanolytic transcriptional activator regulatory" evidence="5">
    <location>
        <begin position="251"/>
        <end position="410"/>
    </location>
</feature>
<evidence type="ECO:0000313" key="7">
    <source>
        <dbReference type="Proteomes" id="UP000826661"/>
    </source>
</evidence>
<dbReference type="InterPro" id="IPR050613">
    <property type="entry name" value="Sec_Metabolite_Reg"/>
</dbReference>
<keyword evidence="7" id="KW-1185">Reference proteome</keyword>
<reference evidence="6 7" key="1">
    <citation type="journal article" date="2021" name="BMC Genomics">
        <title>Telomere-to-telomere genome assembly of asparaginase-producing Trichoderma simmonsii.</title>
        <authorList>
            <person name="Chung D."/>
            <person name="Kwon Y.M."/>
            <person name="Yang Y."/>
        </authorList>
    </citation>
    <scope>NUCLEOTIDE SEQUENCE [LARGE SCALE GENOMIC DNA]</scope>
    <source>
        <strain evidence="6 7">GH-Sj1</strain>
    </source>
</reference>
<comment type="subcellular location">
    <subcellularLocation>
        <location evidence="1">Nucleus</location>
    </subcellularLocation>
</comment>
<name>A0A8G0LIU6_9HYPO</name>
<evidence type="ECO:0000256" key="2">
    <source>
        <dbReference type="ARBA" id="ARBA00022723"/>
    </source>
</evidence>
<evidence type="ECO:0000256" key="4">
    <source>
        <dbReference type="SAM" id="MobiDB-lite"/>
    </source>
</evidence>
<evidence type="ECO:0000313" key="6">
    <source>
        <dbReference type="EMBL" id="QYT03132.1"/>
    </source>
</evidence>
<dbReference type="GO" id="GO:0006351">
    <property type="term" value="P:DNA-templated transcription"/>
    <property type="evidence" value="ECO:0007669"/>
    <property type="project" value="InterPro"/>
</dbReference>
<keyword evidence="3" id="KW-0539">Nucleus</keyword>
<evidence type="ECO:0000256" key="1">
    <source>
        <dbReference type="ARBA" id="ARBA00004123"/>
    </source>
</evidence>
<dbReference type="GO" id="GO:0005634">
    <property type="term" value="C:nucleus"/>
    <property type="evidence" value="ECO:0007669"/>
    <property type="project" value="UniProtKB-SubCell"/>
</dbReference>
<dbReference type="Proteomes" id="UP000826661">
    <property type="component" value="Chromosome V"/>
</dbReference>
<dbReference type="PANTHER" id="PTHR31001:SF49">
    <property type="entry name" value="ZN(II)2CYS6 TRANSCRIPTION FACTOR (EUROFUNG)"/>
    <property type="match status" value="1"/>
</dbReference>
<protein>
    <submittedName>
        <fullName evidence="6">Zn(2)-C6 fungal-type domain-containing protein</fullName>
    </submittedName>
</protein>
<dbReference type="InterPro" id="IPR001138">
    <property type="entry name" value="Zn2Cys6_DnaBD"/>
</dbReference>
<dbReference type="Gene3D" id="4.10.240.10">
    <property type="entry name" value="Zn(2)-C6 fungal-type DNA-binding domain"/>
    <property type="match status" value="1"/>
</dbReference>
<dbReference type="CDD" id="cd12148">
    <property type="entry name" value="fungal_TF_MHR"/>
    <property type="match status" value="1"/>
</dbReference>
<dbReference type="EMBL" id="CP075868">
    <property type="protein sequence ID" value="QYT03132.1"/>
    <property type="molecule type" value="Genomic_DNA"/>
</dbReference>
<dbReference type="GO" id="GO:0008270">
    <property type="term" value="F:zinc ion binding"/>
    <property type="evidence" value="ECO:0007669"/>
    <property type="project" value="InterPro"/>
</dbReference>
<proteinExistence type="predicted"/>
<sequence length="732" mass="83511">MDPQSSQRSQQLRKRRHQKPRVLLSCNTCRKDKYETAFLFPITYFLNTLLNYSRLKCDRRMPCATCVKRHREASCTYGREWPVPANITGSSIINERLLFDDRLRSFDGRLRHLEDKLSKKTSSGPESRGSELPCPRTLRNGSDSVSCRVGSKPSLDSTSLHDASRPINNETLFTNASHWSAIMNDATAELGRCNINVEDGIGNKQQRTCQGPALLTGFFKDTLFMEHLGKLPPRETADALVYRCLDSMEPFLITIHAPTFKQEYLEFWENPESFPPAWLSLLYGILCCSIWMDHTTDSNVAGLSLPSDFEFYRIQSAAFLAKSDMAIPGKYKVEAAVVYLGMEYERTDNLKTDVSVLLGLVSRLAIVSGYHRDTQIHSQITIFEAEMRRRAWLTLLVTDCVVAYETGLPRVVPSGLGDAKRPRNLLDEDFDPYTLELPSARIATRACNRIIYMEKMNAILSMAADIADLTPDLASQPQKVASLCEQLNAIRDSIPTVLRIASTGSSIRDEKMAIWRSNLEMTYQRTCCVLHRPFLTKRTMDFQTQSFRETCVSAAERILELENEIFQVYSRKTSNRHKIWFQASRCVSDGLTAAMVVCLELVYRREAEGSTSPVDSDRLVQLLKSLYASWKSAPRISFEFDAATKILVVMLRRLGICKQNRSLDEASTSKQMEFYSSDVMLQEPCPTHDVEDEFPSSQNAIYELLSIDTMEDLFDWTLWDHEMHLLETRIYH</sequence>
<dbReference type="GO" id="GO:0000981">
    <property type="term" value="F:DNA-binding transcription factor activity, RNA polymerase II-specific"/>
    <property type="evidence" value="ECO:0007669"/>
    <property type="project" value="InterPro"/>
</dbReference>
<evidence type="ECO:0000259" key="5">
    <source>
        <dbReference type="Pfam" id="PF04082"/>
    </source>
</evidence>
<dbReference type="Pfam" id="PF04082">
    <property type="entry name" value="Fungal_trans"/>
    <property type="match status" value="1"/>
</dbReference>
<dbReference type="AlphaFoldDB" id="A0A8G0LIU6"/>
<feature type="region of interest" description="Disordered" evidence="4">
    <location>
        <begin position="116"/>
        <end position="162"/>
    </location>
</feature>